<evidence type="ECO:0000256" key="1">
    <source>
        <dbReference type="SAM" id="MobiDB-lite"/>
    </source>
</evidence>
<dbReference type="Gene3D" id="1.20.1260.10">
    <property type="match status" value="1"/>
</dbReference>
<feature type="region of interest" description="Disordered" evidence="1">
    <location>
        <begin position="1"/>
        <end position="22"/>
    </location>
</feature>
<dbReference type="InterPro" id="IPR012347">
    <property type="entry name" value="Ferritin-like"/>
</dbReference>
<evidence type="ECO:0000313" key="4">
    <source>
        <dbReference type="EMBL" id="MBF9129757.1"/>
    </source>
</evidence>
<keyword evidence="2" id="KW-0812">Transmembrane</keyword>
<dbReference type="Pfam" id="PF03713">
    <property type="entry name" value="DUF305"/>
    <property type="match status" value="1"/>
</dbReference>
<dbReference type="InterPro" id="IPR005183">
    <property type="entry name" value="DUF305_CopM-like"/>
</dbReference>
<comment type="caution">
    <text evidence="4">The sequence shown here is derived from an EMBL/GenBank/DDBJ whole genome shotgun (WGS) entry which is preliminary data.</text>
</comment>
<keyword evidence="5" id="KW-1185">Reference proteome</keyword>
<dbReference type="EMBL" id="JADPUN010000132">
    <property type="protein sequence ID" value="MBF9129757.1"/>
    <property type="molecule type" value="Genomic_DNA"/>
</dbReference>
<feature type="transmembrane region" description="Helical" evidence="2">
    <location>
        <begin position="40"/>
        <end position="62"/>
    </location>
</feature>
<organism evidence="4 5">
    <name type="scientific">Plantactinospora alkalitolerans</name>
    <dbReference type="NCBI Taxonomy" id="2789879"/>
    <lineage>
        <taxon>Bacteria</taxon>
        <taxon>Bacillati</taxon>
        <taxon>Actinomycetota</taxon>
        <taxon>Actinomycetes</taxon>
        <taxon>Micromonosporales</taxon>
        <taxon>Micromonosporaceae</taxon>
        <taxon>Plantactinospora</taxon>
    </lineage>
</organism>
<feature type="compositionally biased region" description="Low complexity" evidence="1">
    <location>
        <begin position="77"/>
        <end position="95"/>
    </location>
</feature>
<dbReference type="Proteomes" id="UP000638560">
    <property type="component" value="Unassembled WGS sequence"/>
</dbReference>
<keyword evidence="2" id="KW-1133">Transmembrane helix</keyword>
<evidence type="ECO:0000259" key="3">
    <source>
        <dbReference type="Pfam" id="PF03713"/>
    </source>
</evidence>
<sequence length="276" mass="29208">MADTPVPGGKPRLRRDRPAADGSHAVVLARNGKPGDRWPAIALVALVESAAVVLAVGIGIVAGPTDENPTAQPGPEPTGSTTTTPRTAPSPAGPTVPVIRPGRPGESADVVPPNQLTPQSGPRHNEADVLFVRMMVPHHEQALQMAALVPSRAGGTGVISVADRIRASQQPEVEVLRSWLRDRNLRPDVESGHQHHTMHGMQSPAAIAALTSATGTAFDRMFIEMMSAHHQGAIGMAQAVLTAGVDPQIRELARNIAFEQAVEINRMREVLDPQAR</sequence>
<accession>A0ABS0GU66</accession>
<dbReference type="PANTHER" id="PTHR36933">
    <property type="entry name" value="SLL0788 PROTEIN"/>
    <property type="match status" value="1"/>
</dbReference>
<proteinExistence type="predicted"/>
<name>A0ABS0GU66_9ACTN</name>
<protein>
    <submittedName>
        <fullName evidence="4">DUF305 domain-containing protein</fullName>
    </submittedName>
</protein>
<feature type="region of interest" description="Disordered" evidence="1">
    <location>
        <begin position="62"/>
        <end position="123"/>
    </location>
</feature>
<evidence type="ECO:0000313" key="5">
    <source>
        <dbReference type="Proteomes" id="UP000638560"/>
    </source>
</evidence>
<reference evidence="4 5" key="1">
    <citation type="submission" date="2020-11" db="EMBL/GenBank/DDBJ databases">
        <title>A novel isolate from a Black sea contaminated sediment with potential to produce alkanes: Plantactinospora alkalitolerans sp. nov.</title>
        <authorList>
            <person name="Carro L."/>
            <person name="Veyisoglu A."/>
            <person name="Guven K."/>
            <person name="Schumann P."/>
            <person name="Klenk H.-P."/>
            <person name="Sahin N."/>
        </authorList>
    </citation>
    <scope>NUCLEOTIDE SEQUENCE [LARGE SCALE GENOMIC DNA]</scope>
    <source>
        <strain evidence="4 5">S1510</strain>
    </source>
</reference>
<evidence type="ECO:0000256" key="2">
    <source>
        <dbReference type="SAM" id="Phobius"/>
    </source>
</evidence>
<dbReference type="PANTHER" id="PTHR36933:SF1">
    <property type="entry name" value="SLL0788 PROTEIN"/>
    <property type="match status" value="1"/>
</dbReference>
<dbReference type="RefSeq" id="WP_196201381.1">
    <property type="nucleotide sequence ID" value="NZ_JADPUN010000132.1"/>
</dbReference>
<feature type="domain" description="DUF305" evidence="3">
    <location>
        <begin position="128"/>
        <end position="271"/>
    </location>
</feature>
<keyword evidence="2" id="KW-0472">Membrane</keyword>
<gene>
    <name evidence="4" type="ORF">I0C86_12420</name>
</gene>